<dbReference type="EMBL" id="LAIR01000002">
    <property type="protein sequence ID" value="KNX37235.1"/>
    <property type="molecule type" value="Genomic_DNA"/>
</dbReference>
<dbReference type="PROSITE" id="PS50893">
    <property type="entry name" value="ABC_TRANSPORTER_2"/>
    <property type="match status" value="1"/>
</dbReference>
<dbReference type="InterPro" id="IPR003439">
    <property type="entry name" value="ABC_transporter-like_ATP-bd"/>
</dbReference>
<evidence type="ECO:0000313" key="22">
    <source>
        <dbReference type="Proteomes" id="UP000037397"/>
    </source>
</evidence>
<keyword evidence="11 18" id="KW-0267">Excision nuclease</keyword>
<keyword evidence="14 18" id="KW-0742">SOS response</keyword>
<gene>
    <name evidence="18" type="primary">uvrA</name>
    <name evidence="21" type="ORF">VV01_08890</name>
</gene>
<protein>
    <recommendedName>
        <fullName evidence="16 18">UvrABC system protein A</fullName>
        <shortName evidence="18">UvrA protein</shortName>
    </recommendedName>
    <alternativeName>
        <fullName evidence="17 18">Excinuclease ABC subunit A</fullName>
    </alternativeName>
</protein>
<comment type="subcellular location">
    <subcellularLocation>
        <location evidence="1 18">Cytoplasm</location>
    </subcellularLocation>
</comment>
<keyword evidence="2 18" id="KW-0963">Cytoplasm</keyword>
<comment type="similarity">
    <text evidence="15 18">Belongs to the ABC transporter superfamily. UvrA family.</text>
</comment>
<comment type="caution">
    <text evidence="21">The sequence shown here is derived from an EMBL/GenBank/DDBJ whole genome shotgun (WGS) entry which is preliminary data.</text>
</comment>
<evidence type="ECO:0000256" key="14">
    <source>
        <dbReference type="ARBA" id="ARBA00023236"/>
    </source>
</evidence>
<dbReference type="Gene3D" id="1.10.8.280">
    <property type="entry name" value="ABC transporter ATPase domain-like"/>
    <property type="match status" value="1"/>
</dbReference>
<feature type="region of interest" description="Disordered" evidence="19">
    <location>
        <begin position="1"/>
        <end position="25"/>
    </location>
</feature>
<keyword evidence="8 18" id="KW-0863">Zinc-finger</keyword>
<feature type="region of interest" description="Disordered" evidence="19">
    <location>
        <begin position="972"/>
        <end position="1046"/>
    </location>
</feature>
<dbReference type="Pfam" id="PF17760">
    <property type="entry name" value="UvrA_inter"/>
    <property type="match status" value="1"/>
</dbReference>
<dbReference type="CDD" id="cd03270">
    <property type="entry name" value="ABC_UvrA_I"/>
    <property type="match status" value="1"/>
</dbReference>
<comment type="caution">
    <text evidence="18">Lacks conserved residue(s) required for the propagation of feature annotation.</text>
</comment>
<evidence type="ECO:0000256" key="9">
    <source>
        <dbReference type="ARBA" id="ARBA00022833"/>
    </source>
</evidence>
<evidence type="ECO:0000256" key="16">
    <source>
        <dbReference type="ARBA" id="ARBA00039316"/>
    </source>
</evidence>
<dbReference type="Proteomes" id="UP000037397">
    <property type="component" value="Unassembled WGS sequence"/>
</dbReference>
<organism evidence="21 22">
    <name type="scientific">Luteipulveratus halotolerans</name>
    <dbReference type="NCBI Taxonomy" id="1631356"/>
    <lineage>
        <taxon>Bacteria</taxon>
        <taxon>Bacillati</taxon>
        <taxon>Actinomycetota</taxon>
        <taxon>Actinomycetes</taxon>
        <taxon>Micrococcales</taxon>
        <taxon>Dermacoccaceae</taxon>
        <taxon>Luteipulveratus</taxon>
    </lineage>
</organism>
<keyword evidence="12 18" id="KW-0238">DNA-binding</keyword>
<evidence type="ECO:0000256" key="13">
    <source>
        <dbReference type="ARBA" id="ARBA00023204"/>
    </source>
</evidence>
<dbReference type="InterPro" id="IPR017871">
    <property type="entry name" value="ABC_transporter-like_CS"/>
</dbReference>
<dbReference type="InterPro" id="IPR027417">
    <property type="entry name" value="P-loop_NTPase"/>
</dbReference>
<feature type="compositionally biased region" description="Low complexity" evidence="19">
    <location>
        <begin position="972"/>
        <end position="1028"/>
    </location>
</feature>
<evidence type="ECO:0000256" key="10">
    <source>
        <dbReference type="ARBA" id="ARBA00022840"/>
    </source>
</evidence>
<dbReference type="GO" id="GO:0003677">
    <property type="term" value="F:DNA binding"/>
    <property type="evidence" value="ECO:0007669"/>
    <property type="project" value="UniProtKB-UniRule"/>
</dbReference>
<feature type="compositionally biased region" description="Basic residues" evidence="19">
    <location>
        <begin position="1029"/>
        <end position="1046"/>
    </location>
</feature>
<keyword evidence="4 18" id="KW-0677">Repeat</keyword>
<dbReference type="GO" id="GO:0005524">
    <property type="term" value="F:ATP binding"/>
    <property type="evidence" value="ECO:0007669"/>
    <property type="project" value="UniProtKB-UniRule"/>
</dbReference>
<dbReference type="PANTHER" id="PTHR43152">
    <property type="entry name" value="UVRABC SYSTEM PROTEIN A"/>
    <property type="match status" value="1"/>
</dbReference>
<dbReference type="Gene3D" id="3.40.50.300">
    <property type="entry name" value="P-loop containing nucleotide triphosphate hydrolases"/>
    <property type="match status" value="3"/>
</dbReference>
<dbReference type="NCBIfam" id="TIGR00630">
    <property type="entry name" value="uvra"/>
    <property type="match status" value="1"/>
</dbReference>
<evidence type="ECO:0000256" key="18">
    <source>
        <dbReference type="HAMAP-Rule" id="MF_00205"/>
    </source>
</evidence>
<reference evidence="22" key="1">
    <citation type="submission" date="2015-03" db="EMBL/GenBank/DDBJ databases">
        <title>Luteipulveratus halotolerans sp. nov., a novel actinobacterium (Dermacoccaceae) from Sarawak, Malaysia.</title>
        <authorList>
            <person name="Juboi H."/>
            <person name="Basik A."/>
            <person name="Shamsul S.S."/>
            <person name="Arnold P."/>
            <person name="Schmitt E.K."/>
            <person name="Sanglier J.-J."/>
            <person name="Yeo T."/>
        </authorList>
    </citation>
    <scope>NUCLEOTIDE SEQUENCE [LARGE SCALE GENOMIC DNA]</scope>
    <source>
        <strain evidence="22">C296001</strain>
    </source>
</reference>
<feature type="domain" description="ABC transporter" evidence="20">
    <location>
        <begin position="632"/>
        <end position="963"/>
    </location>
</feature>
<accession>A0A0L6CI01</accession>
<dbReference type="AlphaFoldDB" id="A0A0L6CI01"/>
<comment type="function">
    <text evidence="18">The UvrABC repair system catalyzes the recognition and processing of DNA lesions. UvrA is an ATPase and a DNA-binding protein. A damage recognition complex composed of 2 UvrA and 2 UvrB subunits scans DNA for abnormalities. When the presence of a lesion has been verified by UvrB, the UvrA molecules dissociate.</text>
</comment>
<evidence type="ECO:0000259" key="20">
    <source>
        <dbReference type="PROSITE" id="PS50893"/>
    </source>
</evidence>
<evidence type="ECO:0000256" key="19">
    <source>
        <dbReference type="SAM" id="MobiDB-lite"/>
    </source>
</evidence>
<proteinExistence type="inferred from homology"/>
<evidence type="ECO:0000256" key="12">
    <source>
        <dbReference type="ARBA" id="ARBA00023125"/>
    </source>
</evidence>
<dbReference type="GO" id="GO:0016887">
    <property type="term" value="F:ATP hydrolysis activity"/>
    <property type="evidence" value="ECO:0007669"/>
    <property type="project" value="InterPro"/>
</dbReference>
<dbReference type="InterPro" id="IPR041102">
    <property type="entry name" value="UvrA_inter"/>
</dbReference>
<dbReference type="OrthoDB" id="9809851at2"/>
<evidence type="ECO:0000256" key="1">
    <source>
        <dbReference type="ARBA" id="ARBA00004496"/>
    </source>
</evidence>
<feature type="compositionally biased region" description="Polar residues" evidence="19">
    <location>
        <begin position="1"/>
        <end position="17"/>
    </location>
</feature>
<dbReference type="GO" id="GO:0009432">
    <property type="term" value="P:SOS response"/>
    <property type="evidence" value="ECO:0007669"/>
    <property type="project" value="UniProtKB-UniRule"/>
</dbReference>
<evidence type="ECO:0000256" key="5">
    <source>
        <dbReference type="ARBA" id="ARBA00022741"/>
    </source>
</evidence>
<keyword evidence="9 18" id="KW-0862">Zinc</keyword>
<evidence type="ECO:0000256" key="11">
    <source>
        <dbReference type="ARBA" id="ARBA00022881"/>
    </source>
</evidence>
<keyword evidence="5 18" id="KW-0547">Nucleotide-binding</keyword>
<evidence type="ECO:0000313" key="21">
    <source>
        <dbReference type="EMBL" id="KNX37235.1"/>
    </source>
</evidence>
<dbReference type="PROSITE" id="PS00211">
    <property type="entry name" value="ABC_TRANSPORTER_1"/>
    <property type="match status" value="2"/>
</dbReference>
<feature type="zinc finger region" description="C4-type" evidence="18">
    <location>
        <begin position="766"/>
        <end position="792"/>
    </location>
</feature>
<dbReference type="PATRIC" id="fig|1631356.3.peg.1727"/>
<dbReference type="GO" id="GO:0008270">
    <property type="term" value="F:zinc ion binding"/>
    <property type="evidence" value="ECO:0007669"/>
    <property type="project" value="UniProtKB-UniRule"/>
</dbReference>
<evidence type="ECO:0000256" key="2">
    <source>
        <dbReference type="ARBA" id="ARBA00022490"/>
    </source>
</evidence>
<dbReference type="SUPFAM" id="SSF52540">
    <property type="entry name" value="P-loop containing nucleoside triphosphate hydrolases"/>
    <property type="match status" value="2"/>
</dbReference>
<dbReference type="GO" id="GO:0006289">
    <property type="term" value="P:nucleotide-excision repair"/>
    <property type="evidence" value="ECO:0007669"/>
    <property type="project" value="UniProtKB-UniRule"/>
</dbReference>
<evidence type="ECO:0000256" key="8">
    <source>
        <dbReference type="ARBA" id="ARBA00022771"/>
    </source>
</evidence>
<dbReference type="InterPro" id="IPR041552">
    <property type="entry name" value="UvrA_DNA-bd"/>
</dbReference>
<feature type="binding site" evidence="18">
    <location>
        <begin position="667"/>
        <end position="674"/>
    </location>
    <ligand>
        <name>ATP</name>
        <dbReference type="ChEBI" id="CHEBI:30616"/>
    </ligand>
</feature>
<dbReference type="GO" id="GO:0009380">
    <property type="term" value="C:excinuclease repair complex"/>
    <property type="evidence" value="ECO:0007669"/>
    <property type="project" value="InterPro"/>
</dbReference>
<keyword evidence="3 18" id="KW-0479">Metal-binding</keyword>
<dbReference type="PANTHER" id="PTHR43152:SF3">
    <property type="entry name" value="UVRABC SYSTEM PROTEIN A"/>
    <property type="match status" value="1"/>
</dbReference>
<dbReference type="GO" id="GO:0005737">
    <property type="term" value="C:cytoplasm"/>
    <property type="evidence" value="ECO:0007669"/>
    <property type="project" value="UniProtKB-SubCell"/>
</dbReference>
<dbReference type="NCBIfam" id="NF001503">
    <property type="entry name" value="PRK00349.1"/>
    <property type="match status" value="1"/>
</dbReference>
<keyword evidence="10 18" id="KW-0067">ATP-binding</keyword>
<dbReference type="RefSeq" id="WP_050669570.1">
    <property type="nucleotide sequence ID" value="NZ_LAIR01000002.1"/>
</dbReference>
<dbReference type="CDD" id="cd03271">
    <property type="entry name" value="ABC_UvrA_II"/>
    <property type="match status" value="1"/>
</dbReference>
<dbReference type="STRING" id="1631356.VV01_08890"/>
<evidence type="ECO:0000256" key="17">
    <source>
        <dbReference type="ARBA" id="ARBA00042156"/>
    </source>
</evidence>
<sequence length="1046" mass="113166">MGAVASPSTSRALTASSGRDHLRVRGAREHNLKNVSIDLPRDSLVVFTGLSGSGKSSLAFDTIFAEGQRRYVESLSAYARQFLGQMDKPDVDFIEGLSPAVSIDQKSTNRNPRSTVGTITEVYDYLRLLFARAGRPHCPICGEPVGRQTPQQIVDQLLELPDRTRFQVLAPVVRARKGEYVDLFGELQTKGFSRARVDGEVVSLAEPPKLEKQKKHTIDVVVDRLVAKGPGDASGKQRLTDSVETALGLASGVLVVEMVDLDPDDPARERRFSEKMACPNEHPLSMDEIEPRSFSFNSPFGACPACTGIGTELEVDPELVVPDEDKSIAEGAILPWAQGQGTNDYFMRVIGALADDLKFSLDKPWHSLPDRAKEALLHGQNHKVHVRYKSRYGRERSYSTGFEGVITFVKRRHAETESDWSRERYEGYMRQVPCPVCKGARLKPESLAVTVGGRSIADVCALPISESATFLHDVDFSARERAIAERVIKEIEARLGFLLDVGLDYLSLDRPAGTLSGGEAQRIRLATQIGSGLVGVLYVLDEPSIGLHQRDNHRLIETLTRLRDLGNTLIVVEHDEDTIATADWVVDIGPGAGEHGGEVVHSGTVKDLLAHPDSITGAYLSGRKEIETPAVRRPQDGRRITVRGAREHNLKSVDVSFPLANLVAVTGVSGSGKSTLVNDILYSVLANQLNGARHVPGRHRTVEGLDELDKVVHVDQSPIGRTPRSNPATYTGVFDHIRRLFAETTEAKVRGYQPGRFSFNVKGGRCEACSGDGTIKIEMNFLPDVYVPCEVCHGARYNRETLEVHFKGKTISDVLDMPIEEAADFFAAVPAIARHMRTLNDVGLGYVRLGQPAPTLSGGEAQRVKLAAELQKRSTGRTVYVLDEPTTGLHFEDIRKLLGVLQGLVDKGNTVIVIEHNLDVIKSADWLVDMGPEGGNGGGTVVAEGTPEHVASQTDSYTGQFLAPVLAKSSAATTSRRAPAAARTTTKSAASKAISGAGARKATGRRTSAAATSGTGATAKKASTAKAAKAAKKKPATKQARSRKAG</sequence>
<keyword evidence="7 18" id="KW-0228">DNA excision</keyword>
<keyword evidence="13 18" id="KW-0234">DNA repair</keyword>
<feature type="binding site" evidence="18">
    <location>
        <begin position="49"/>
        <end position="56"/>
    </location>
    <ligand>
        <name>ATP</name>
        <dbReference type="ChEBI" id="CHEBI:30616"/>
    </ligand>
</feature>
<evidence type="ECO:0000256" key="4">
    <source>
        <dbReference type="ARBA" id="ARBA00022737"/>
    </source>
</evidence>
<dbReference type="Gene3D" id="1.20.1580.10">
    <property type="entry name" value="ABC transporter ATPase like domain"/>
    <property type="match status" value="3"/>
</dbReference>
<evidence type="ECO:0000256" key="3">
    <source>
        <dbReference type="ARBA" id="ARBA00022723"/>
    </source>
</evidence>
<dbReference type="GO" id="GO:0009381">
    <property type="term" value="F:excinuclease ABC activity"/>
    <property type="evidence" value="ECO:0007669"/>
    <property type="project" value="UniProtKB-UniRule"/>
</dbReference>
<comment type="subunit">
    <text evidence="18">Forms a heterotetramer with UvrB during the search for lesions.</text>
</comment>
<name>A0A0L6CI01_9MICO</name>
<evidence type="ECO:0000256" key="7">
    <source>
        <dbReference type="ARBA" id="ARBA00022769"/>
    </source>
</evidence>
<dbReference type="InterPro" id="IPR004602">
    <property type="entry name" value="UvrA"/>
</dbReference>
<dbReference type="HAMAP" id="MF_00205">
    <property type="entry name" value="UvrA"/>
    <property type="match status" value="1"/>
</dbReference>
<keyword evidence="6 18" id="KW-0227">DNA damage</keyword>
<dbReference type="Gene3D" id="3.30.190.20">
    <property type="match status" value="1"/>
</dbReference>
<evidence type="ECO:0000256" key="15">
    <source>
        <dbReference type="ARBA" id="ARBA00038000"/>
    </source>
</evidence>
<dbReference type="FunFam" id="1.20.1580.10:FF:000002">
    <property type="entry name" value="UvrABC system protein A"/>
    <property type="match status" value="1"/>
</dbReference>
<dbReference type="FunFam" id="1.20.1580.10:FF:000001">
    <property type="entry name" value="UvrABC system protein A"/>
    <property type="match status" value="2"/>
</dbReference>
<keyword evidence="22" id="KW-1185">Reference proteome</keyword>
<evidence type="ECO:0000256" key="6">
    <source>
        <dbReference type="ARBA" id="ARBA00022763"/>
    </source>
</evidence>
<dbReference type="Pfam" id="PF17755">
    <property type="entry name" value="UvrA_DNA-bind"/>
    <property type="match status" value="1"/>
</dbReference>